<dbReference type="Proteomes" id="UP000319663">
    <property type="component" value="Unassembled WGS sequence"/>
</dbReference>
<feature type="compositionally biased region" description="Polar residues" evidence="2">
    <location>
        <begin position="362"/>
        <end position="382"/>
    </location>
</feature>
<dbReference type="PANTHER" id="PTHR23295">
    <property type="entry name" value="NUCLEAR RECEPTOR COACTIVATOR 5-RELATED"/>
    <property type="match status" value="1"/>
</dbReference>
<feature type="compositionally biased region" description="Low complexity" evidence="2">
    <location>
        <begin position="850"/>
        <end position="866"/>
    </location>
</feature>
<sequence length="920" mass="100251">MTTHPPDEALHFRGKTLTPESPRPLHVAEPANIPVLQNQMDPVFNDTSTYGKSESGHATSQHTYHGDGRMSYMPYAISADNARVETGGENPDFAQGQEPGSLHSVSQQDNGSLNGNNANFSDAKADPLSNQDAPAVAGTSAVQGAGNSSNTALTASPSDPYHHHSDATHMPNPLPNDPPQTASEIPSSAHTQPQGASGASEVDTAATSSATPPAPQDQLESREQEDNPSNNSGEDGVDFDNLLNNLSRPPPTASFPTASVTTLSAEDSHIPQTPSDRSHRTPSGLPPRPPPQEKPSINPNYSPTNDIRSYHNIPQSSSNAAAQYTNQQSNFHGGQGLPPLAAAGAPGTSSGTSSLPPPPVASFQQSQSPAADSQEASDQLVQRNGRIDRQLGRHSKSDEDTPWGPEVQKKYDEFLHDERIYVTEGLWDRFPPGSRLFVGNLPTERVTKRDLFHIFHKYGKLAQISIKQAYGFIQFLAANSCHRALEAEQGAVVRGRKIHLEISKPQRNTRQGPPPADAPRGSQLRRSRSPDYGRGGPSSRGSRPLGDRYDRSDSGRLPFSDFRDEHPLRRRDDYRPPRSPSPRGFRGRDEYRARDRDRTPPERYDRRERRRSRSPYIRDRRYRSPSPRPRSTYDSDSDLPVPRRAARDVPDIQVLVLEDVDRNFVFHVENSFRNRGLRVDVLTLGPRIPLSAAVQRQVNEGVRAIVKLSRSNQFSGKVSLQLIDRTGGPGNIRFSDYPDLDIGIAIEVVFHAQSLQRSGAPAFPVNPAFGVPQIPTVPVSQPALSTLPALSTPPNVANLITSLDAPTLQSLLATLQQQQQQQPVPTAQQPFPQANIHPGADLASLLSSATRQPQPVQTIPQQPTLPSRSLPVQQPNAPVIPDPNLMSLLAKGLGGQQPQGRAPVGPNVQNIVNQLAKWKQ</sequence>
<dbReference type="InterPro" id="IPR035979">
    <property type="entry name" value="RBD_domain_sf"/>
</dbReference>
<dbReference type="CDD" id="cd12342">
    <property type="entry name" value="RRM_Nab3p"/>
    <property type="match status" value="1"/>
</dbReference>
<proteinExistence type="predicted"/>
<feature type="domain" description="RRM" evidence="3">
    <location>
        <begin position="434"/>
        <end position="505"/>
    </location>
</feature>
<dbReference type="InterPro" id="IPR052600">
    <property type="entry name" value="Nuc_rcpt_coact/corep"/>
</dbReference>
<dbReference type="InterPro" id="IPR036621">
    <property type="entry name" value="Anticodon-bd_dom_sf"/>
</dbReference>
<feature type="compositionally biased region" description="Basic and acidic residues" evidence="2">
    <location>
        <begin position="1"/>
        <end position="11"/>
    </location>
</feature>
<feature type="region of interest" description="Disordered" evidence="2">
    <location>
        <begin position="84"/>
        <end position="406"/>
    </location>
</feature>
<dbReference type="STRING" id="5098.A0A507QWF1"/>
<feature type="compositionally biased region" description="Low complexity" evidence="2">
    <location>
        <begin position="816"/>
        <end position="834"/>
    </location>
</feature>
<keyword evidence="5" id="KW-1185">Reference proteome</keyword>
<feature type="compositionally biased region" description="Pro residues" evidence="2">
    <location>
        <begin position="284"/>
        <end position="293"/>
    </location>
</feature>
<feature type="compositionally biased region" description="Basic and acidic residues" evidence="2">
    <location>
        <begin position="545"/>
        <end position="554"/>
    </location>
</feature>
<comment type="caution">
    <text evidence="4">The sequence shown here is derived from an EMBL/GenBank/DDBJ whole genome shotgun (WGS) entry which is preliminary data.</text>
</comment>
<reference evidence="4 5" key="1">
    <citation type="submission" date="2019-06" db="EMBL/GenBank/DDBJ databases">
        <title>Wine fermentation using esterase from Monascus purpureus.</title>
        <authorList>
            <person name="Geng C."/>
            <person name="Zhang Y."/>
        </authorList>
    </citation>
    <scope>NUCLEOTIDE SEQUENCE [LARGE SCALE GENOMIC DNA]</scope>
    <source>
        <strain evidence="4">HQ1</strain>
    </source>
</reference>
<dbReference type="PROSITE" id="PS50102">
    <property type="entry name" value="RRM"/>
    <property type="match status" value="1"/>
</dbReference>
<feature type="region of interest" description="Disordered" evidence="2">
    <location>
        <begin position="1"/>
        <end position="66"/>
    </location>
</feature>
<feature type="compositionally biased region" description="Basic and acidic residues" evidence="2">
    <location>
        <begin position="385"/>
        <end position="399"/>
    </location>
</feature>
<feature type="region of interest" description="Disordered" evidence="2">
    <location>
        <begin position="500"/>
        <end position="644"/>
    </location>
</feature>
<gene>
    <name evidence="4" type="ORF">MPDQ_005687</name>
</gene>
<dbReference type="InterPro" id="IPR012677">
    <property type="entry name" value="Nucleotide-bd_a/b_plait_sf"/>
</dbReference>
<dbReference type="Pfam" id="PF00076">
    <property type="entry name" value="RRM_1"/>
    <property type="match status" value="1"/>
</dbReference>
<evidence type="ECO:0000313" key="4">
    <source>
        <dbReference type="EMBL" id="TQB73583.1"/>
    </source>
</evidence>
<protein>
    <recommendedName>
        <fullName evidence="3">RRM domain-containing protein</fullName>
    </recommendedName>
</protein>
<dbReference type="AlphaFoldDB" id="A0A507QWF1"/>
<dbReference type="Gene3D" id="3.30.70.330">
    <property type="match status" value="1"/>
</dbReference>
<accession>A0A507QWF1</accession>
<dbReference type="EMBL" id="VIFY01000041">
    <property type="protein sequence ID" value="TQB73583.1"/>
    <property type="molecule type" value="Genomic_DNA"/>
</dbReference>
<feature type="compositionally biased region" description="Polar residues" evidence="2">
    <location>
        <begin position="103"/>
        <end position="120"/>
    </location>
</feature>
<dbReference type="Gene3D" id="3.40.50.800">
    <property type="entry name" value="Anticodon-binding domain"/>
    <property type="match status" value="1"/>
</dbReference>
<feature type="compositionally biased region" description="Basic and acidic residues" evidence="2">
    <location>
        <begin position="586"/>
        <end position="607"/>
    </location>
</feature>
<feature type="compositionally biased region" description="Polar residues" evidence="2">
    <location>
        <begin position="140"/>
        <end position="157"/>
    </location>
</feature>
<evidence type="ECO:0000256" key="2">
    <source>
        <dbReference type="SAM" id="MobiDB-lite"/>
    </source>
</evidence>
<dbReference type="OrthoDB" id="10044938at2759"/>
<feature type="compositionally biased region" description="Polar residues" evidence="2">
    <location>
        <begin position="35"/>
        <end position="63"/>
    </location>
</feature>
<feature type="region of interest" description="Disordered" evidence="2">
    <location>
        <begin position="816"/>
        <end position="875"/>
    </location>
</feature>
<evidence type="ECO:0000256" key="1">
    <source>
        <dbReference type="PROSITE-ProRule" id="PRU00176"/>
    </source>
</evidence>
<evidence type="ECO:0000259" key="3">
    <source>
        <dbReference type="PROSITE" id="PS50102"/>
    </source>
</evidence>
<keyword evidence="1" id="KW-0694">RNA-binding</keyword>
<feature type="compositionally biased region" description="Polar residues" evidence="2">
    <location>
        <begin position="254"/>
        <end position="275"/>
    </location>
</feature>
<dbReference type="InterPro" id="IPR000504">
    <property type="entry name" value="RRM_dom"/>
</dbReference>
<feature type="compositionally biased region" description="Polar residues" evidence="2">
    <location>
        <begin position="295"/>
        <end position="332"/>
    </location>
</feature>
<dbReference type="SUPFAM" id="SSF52954">
    <property type="entry name" value="Class II aaRS ABD-related"/>
    <property type="match status" value="1"/>
</dbReference>
<evidence type="ECO:0000313" key="5">
    <source>
        <dbReference type="Proteomes" id="UP000319663"/>
    </source>
</evidence>
<dbReference type="SUPFAM" id="SSF54928">
    <property type="entry name" value="RNA-binding domain, RBD"/>
    <property type="match status" value="1"/>
</dbReference>
<dbReference type="InterPro" id="IPR034167">
    <property type="entry name" value="Nab3_RRM"/>
</dbReference>
<feature type="compositionally biased region" description="Polar residues" evidence="2">
    <location>
        <begin position="179"/>
        <end position="197"/>
    </location>
</feature>
<name>A0A507QWF1_MONPU</name>
<organism evidence="4 5">
    <name type="scientific">Monascus purpureus</name>
    <name type="common">Red mold</name>
    <name type="synonym">Monascus anka</name>
    <dbReference type="NCBI Taxonomy" id="5098"/>
    <lineage>
        <taxon>Eukaryota</taxon>
        <taxon>Fungi</taxon>
        <taxon>Dikarya</taxon>
        <taxon>Ascomycota</taxon>
        <taxon>Pezizomycotina</taxon>
        <taxon>Eurotiomycetes</taxon>
        <taxon>Eurotiomycetidae</taxon>
        <taxon>Eurotiales</taxon>
        <taxon>Aspergillaceae</taxon>
        <taxon>Monascus</taxon>
    </lineage>
</organism>
<dbReference type="PANTHER" id="PTHR23295:SF6">
    <property type="entry name" value="NEOSIN, ISOFORM A"/>
    <property type="match status" value="1"/>
</dbReference>
<feature type="compositionally biased region" description="Basic and acidic residues" evidence="2">
    <location>
        <begin position="561"/>
        <end position="576"/>
    </location>
</feature>
<dbReference type="GO" id="GO:0003723">
    <property type="term" value="F:RNA binding"/>
    <property type="evidence" value="ECO:0007669"/>
    <property type="project" value="UniProtKB-UniRule"/>
</dbReference>
<dbReference type="SMART" id="SM00360">
    <property type="entry name" value="RRM"/>
    <property type="match status" value="1"/>
</dbReference>
<feature type="compositionally biased region" description="Low complexity" evidence="2">
    <location>
        <begin position="337"/>
        <end position="354"/>
    </location>
</feature>